<gene>
    <name evidence="1" type="ORF">PILCRDRAFT_829211</name>
</gene>
<evidence type="ECO:0000313" key="2">
    <source>
        <dbReference type="Proteomes" id="UP000054166"/>
    </source>
</evidence>
<evidence type="ECO:0000313" key="1">
    <source>
        <dbReference type="EMBL" id="KIM73374.1"/>
    </source>
</evidence>
<reference evidence="2" key="2">
    <citation type="submission" date="2015-01" db="EMBL/GenBank/DDBJ databases">
        <title>Evolutionary Origins and Diversification of the Mycorrhizal Mutualists.</title>
        <authorList>
            <consortium name="DOE Joint Genome Institute"/>
            <consortium name="Mycorrhizal Genomics Consortium"/>
            <person name="Kohler A."/>
            <person name="Kuo A."/>
            <person name="Nagy L.G."/>
            <person name="Floudas D."/>
            <person name="Copeland A."/>
            <person name="Barry K.W."/>
            <person name="Cichocki N."/>
            <person name="Veneault-Fourrey C."/>
            <person name="LaButti K."/>
            <person name="Lindquist E.A."/>
            <person name="Lipzen A."/>
            <person name="Lundell T."/>
            <person name="Morin E."/>
            <person name="Murat C."/>
            <person name="Riley R."/>
            <person name="Ohm R."/>
            <person name="Sun H."/>
            <person name="Tunlid A."/>
            <person name="Henrissat B."/>
            <person name="Grigoriev I.V."/>
            <person name="Hibbett D.S."/>
            <person name="Martin F."/>
        </authorList>
    </citation>
    <scope>NUCLEOTIDE SEQUENCE [LARGE SCALE GENOMIC DNA]</scope>
    <source>
        <strain evidence="2">F 1598</strain>
    </source>
</reference>
<reference evidence="1 2" key="1">
    <citation type="submission" date="2014-04" db="EMBL/GenBank/DDBJ databases">
        <authorList>
            <consortium name="DOE Joint Genome Institute"/>
            <person name="Kuo A."/>
            <person name="Tarkka M."/>
            <person name="Buscot F."/>
            <person name="Kohler A."/>
            <person name="Nagy L.G."/>
            <person name="Floudas D."/>
            <person name="Copeland A."/>
            <person name="Barry K.W."/>
            <person name="Cichocki N."/>
            <person name="Veneault-Fourrey C."/>
            <person name="LaButti K."/>
            <person name="Lindquist E.A."/>
            <person name="Lipzen A."/>
            <person name="Lundell T."/>
            <person name="Morin E."/>
            <person name="Murat C."/>
            <person name="Sun H."/>
            <person name="Tunlid A."/>
            <person name="Henrissat B."/>
            <person name="Grigoriev I.V."/>
            <person name="Hibbett D.S."/>
            <person name="Martin F."/>
            <person name="Nordberg H.P."/>
            <person name="Cantor M.N."/>
            <person name="Hua S.X."/>
        </authorList>
    </citation>
    <scope>NUCLEOTIDE SEQUENCE [LARGE SCALE GENOMIC DNA]</scope>
    <source>
        <strain evidence="1 2">F 1598</strain>
    </source>
</reference>
<dbReference type="EMBL" id="KN833084">
    <property type="protein sequence ID" value="KIM73374.1"/>
    <property type="molecule type" value="Genomic_DNA"/>
</dbReference>
<dbReference type="HOGENOM" id="CLU_3015023_0_0_1"/>
<sequence>MHYVMHFGPQWERVVCNATPIRRYQKLNYLNLTFAASDDPFDLQNDAVNSPLFTIL</sequence>
<dbReference type="AlphaFoldDB" id="A0A0C3EZL3"/>
<keyword evidence="2" id="KW-1185">Reference proteome</keyword>
<protein>
    <submittedName>
        <fullName evidence="1">Uncharacterized protein</fullName>
    </submittedName>
</protein>
<name>A0A0C3EZL3_PILCF</name>
<proteinExistence type="predicted"/>
<accession>A0A0C3EZL3</accession>
<organism evidence="1 2">
    <name type="scientific">Piloderma croceum (strain F 1598)</name>
    <dbReference type="NCBI Taxonomy" id="765440"/>
    <lineage>
        <taxon>Eukaryota</taxon>
        <taxon>Fungi</taxon>
        <taxon>Dikarya</taxon>
        <taxon>Basidiomycota</taxon>
        <taxon>Agaricomycotina</taxon>
        <taxon>Agaricomycetes</taxon>
        <taxon>Agaricomycetidae</taxon>
        <taxon>Atheliales</taxon>
        <taxon>Atheliaceae</taxon>
        <taxon>Piloderma</taxon>
    </lineage>
</organism>
<dbReference type="InParanoid" id="A0A0C3EZL3"/>
<dbReference type="Proteomes" id="UP000054166">
    <property type="component" value="Unassembled WGS sequence"/>
</dbReference>